<keyword evidence="2" id="KW-0472">Membrane</keyword>
<feature type="transmembrane region" description="Helical" evidence="2">
    <location>
        <begin position="409"/>
        <end position="432"/>
    </location>
</feature>
<sequence>MKESTSSTSAHTYPEVDTPPSRSRASSAWWFLLPSLIGVLIFMVPVPDGAGSVTIPIAFLSDTLTTGLGVVVPWIIVTLVAVSVVGTLLWWTVRPGFLDNHLGRTLFDVGWMWLAVRVAGLVFALLIILQVGPEQVWGENTGAVILDLATVLVSVFFLAGLLLPLLLSFGLLDFVGALMTRLMRPLFRLPGRSSVVGLSSWLGDGSIGVLMANQQYVQGYYTKREAAVLGTTFNIVSVTFTVVILGYLGLQHMFLPFYLTIVVAGLIAGVVMVRIPPLSRIPDEYAEGVTPQPEDEAPPRRGMLRRAWSNGLDRGAEVRLGTVIRHGFSNVLEMWVVVVPSILAIGTVSVMLAEHTPLFTWLGAPFIPVLELMQVPEAEAASATLLIGFADMLLPAAFAASIDAEMTRFIVGALSITQLIFMSEVGGMLLASRIPVRFHHLVAIFLLRTVITLPIIVVMAHLFY</sequence>
<name>A0ABY8H5U7_9MICC</name>
<keyword evidence="2" id="KW-1133">Transmembrane helix</keyword>
<dbReference type="RefSeq" id="WP_278157644.1">
    <property type="nucleotide sequence ID" value="NZ_CP121252.1"/>
</dbReference>
<feature type="domain" description="Nucleoside transporter/FeoB GTPase Gate" evidence="3">
    <location>
        <begin position="151"/>
        <end position="249"/>
    </location>
</feature>
<evidence type="ECO:0000313" key="5">
    <source>
        <dbReference type="Proteomes" id="UP001219037"/>
    </source>
</evidence>
<evidence type="ECO:0000256" key="1">
    <source>
        <dbReference type="SAM" id="MobiDB-lite"/>
    </source>
</evidence>
<feature type="region of interest" description="Disordered" evidence="1">
    <location>
        <begin position="1"/>
        <end position="23"/>
    </location>
</feature>
<dbReference type="InterPro" id="IPR011642">
    <property type="entry name" value="Gate_dom"/>
</dbReference>
<feature type="transmembrane region" description="Helical" evidence="2">
    <location>
        <begin position="380"/>
        <end position="402"/>
    </location>
</feature>
<accession>A0ABY8H5U7</accession>
<feature type="transmembrane region" description="Helical" evidence="2">
    <location>
        <begin position="226"/>
        <end position="248"/>
    </location>
</feature>
<organism evidence="4 5">
    <name type="scientific">Citricoccus muralis</name>
    <dbReference type="NCBI Taxonomy" id="169134"/>
    <lineage>
        <taxon>Bacteria</taxon>
        <taxon>Bacillati</taxon>
        <taxon>Actinomycetota</taxon>
        <taxon>Actinomycetes</taxon>
        <taxon>Micrococcales</taxon>
        <taxon>Micrococcaceae</taxon>
        <taxon>Citricoccus</taxon>
    </lineage>
</organism>
<dbReference type="Pfam" id="PF07670">
    <property type="entry name" value="Gate"/>
    <property type="match status" value="1"/>
</dbReference>
<reference evidence="4 5" key="1">
    <citation type="submission" date="2023-04" db="EMBL/GenBank/DDBJ databases">
        <title>Funneling lignin-derived compounds into biodiesel using alkali-halophilic Citricoccus sp. P2.</title>
        <authorList>
            <person name="Luo C.-B."/>
        </authorList>
    </citation>
    <scope>NUCLEOTIDE SEQUENCE [LARGE SCALE GENOMIC DNA]</scope>
    <source>
        <strain evidence="4 5">P2</strain>
    </source>
</reference>
<proteinExistence type="predicted"/>
<feature type="compositionally biased region" description="Polar residues" evidence="1">
    <location>
        <begin position="1"/>
        <end position="11"/>
    </location>
</feature>
<keyword evidence="2" id="KW-0812">Transmembrane</keyword>
<keyword evidence="5" id="KW-1185">Reference proteome</keyword>
<dbReference type="EMBL" id="CP121252">
    <property type="protein sequence ID" value="WFP16504.1"/>
    <property type="molecule type" value="Genomic_DNA"/>
</dbReference>
<protein>
    <submittedName>
        <fullName evidence="4">YjiH family protein</fullName>
    </submittedName>
</protein>
<feature type="transmembrane region" description="Helical" evidence="2">
    <location>
        <begin position="438"/>
        <end position="463"/>
    </location>
</feature>
<feature type="transmembrane region" description="Helical" evidence="2">
    <location>
        <begin position="254"/>
        <end position="273"/>
    </location>
</feature>
<feature type="transmembrane region" description="Helical" evidence="2">
    <location>
        <begin position="66"/>
        <end position="91"/>
    </location>
</feature>
<dbReference type="Proteomes" id="UP001219037">
    <property type="component" value="Chromosome"/>
</dbReference>
<evidence type="ECO:0000313" key="4">
    <source>
        <dbReference type="EMBL" id="WFP16504.1"/>
    </source>
</evidence>
<gene>
    <name evidence="4" type="ORF">P8192_14175</name>
</gene>
<evidence type="ECO:0000259" key="3">
    <source>
        <dbReference type="Pfam" id="PF07670"/>
    </source>
</evidence>
<feature type="transmembrane region" description="Helical" evidence="2">
    <location>
        <begin position="111"/>
        <end position="131"/>
    </location>
</feature>
<feature type="transmembrane region" description="Helical" evidence="2">
    <location>
        <begin position="151"/>
        <end position="178"/>
    </location>
</feature>
<feature type="transmembrane region" description="Helical" evidence="2">
    <location>
        <begin position="334"/>
        <end position="353"/>
    </location>
</feature>
<evidence type="ECO:0000256" key="2">
    <source>
        <dbReference type="SAM" id="Phobius"/>
    </source>
</evidence>
<feature type="transmembrane region" description="Helical" evidence="2">
    <location>
        <begin position="28"/>
        <end position="46"/>
    </location>
</feature>